<dbReference type="SMART" id="SM00698">
    <property type="entry name" value="MORN"/>
    <property type="match status" value="5"/>
</dbReference>
<comment type="caution">
    <text evidence="2">The sequence shown here is derived from an EMBL/GenBank/DDBJ whole genome shotgun (WGS) entry which is preliminary data.</text>
</comment>
<dbReference type="InterPro" id="IPR003409">
    <property type="entry name" value="MORN"/>
</dbReference>
<dbReference type="EMBL" id="BRXZ01003568">
    <property type="protein sequence ID" value="GMH57412.1"/>
    <property type="molecule type" value="Genomic_DNA"/>
</dbReference>
<sequence length="195" mass="21504">MGRYTGDLIEVSNGPAIRHGKGTYSYSARAEEKGAGEEGSEAVTSTSFYKYDGEWRNGVKDGKGSFTLHDHSVYTGDFLDGEMTGTGRREYKDGSWYDGNWRDGEREGYGVEFLKEKEMRYEGIWRGNKREGKGKLTWGKDQSDFVEGVFSNHRIQGPGVSVTRSLVYRGAFAGGVFEGDGVARFRGGEDGATLG</sequence>
<reference evidence="2" key="1">
    <citation type="submission" date="2022-07" db="EMBL/GenBank/DDBJ databases">
        <title>Genome analysis of Parmales, a sister group of diatoms, reveals the evolutionary specialization of diatoms from phago-mixotrophs to photoautotrophs.</title>
        <authorList>
            <person name="Ban H."/>
            <person name="Sato S."/>
            <person name="Yoshikawa S."/>
            <person name="Kazumasa Y."/>
            <person name="Nakamura Y."/>
            <person name="Ichinomiya M."/>
            <person name="Saitoh K."/>
            <person name="Sato N."/>
            <person name="Blanc-Mathieu R."/>
            <person name="Endo H."/>
            <person name="Kuwata A."/>
            <person name="Ogata H."/>
        </authorList>
    </citation>
    <scope>NUCLEOTIDE SEQUENCE</scope>
</reference>
<dbReference type="Proteomes" id="UP001165082">
    <property type="component" value="Unassembled WGS sequence"/>
</dbReference>
<feature type="non-terminal residue" evidence="2">
    <location>
        <position position="1"/>
    </location>
</feature>
<dbReference type="GO" id="GO:0005829">
    <property type="term" value="C:cytosol"/>
    <property type="evidence" value="ECO:0007669"/>
    <property type="project" value="TreeGrafter"/>
</dbReference>
<dbReference type="Gene3D" id="2.20.110.10">
    <property type="entry name" value="Histone H3 K4-specific methyltransferase SET7/9 N-terminal domain"/>
    <property type="match status" value="2"/>
</dbReference>
<protein>
    <recommendedName>
        <fullName evidence="4">Phosphatidylinositol-4-phosphate 5-kinase</fullName>
    </recommendedName>
</protein>
<organism evidence="2 3">
    <name type="scientific">Triparma retinervis</name>
    <dbReference type="NCBI Taxonomy" id="2557542"/>
    <lineage>
        <taxon>Eukaryota</taxon>
        <taxon>Sar</taxon>
        <taxon>Stramenopiles</taxon>
        <taxon>Ochrophyta</taxon>
        <taxon>Bolidophyceae</taxon>
        <taxon>Parmales</taxon>
        <taxon>Triparmaceae</taxon>
        <taxon>Triparma</taxon>
    </lineage>
</organism>
<dbReference type="PANTHER" id="PTHR43215">
    <property type="entry name" value="RADIAL SPOKE HEAD 1 HOMOLOG"/>
    <property type="match status" value="1"/>
</dbReference>
<evidence type="ECO:0000313" key="2">
    <source>
        <dbReference type="EMBL" id="GMH57412.1"/>
    </source>
</evidence>
<gene>
    <name evidence="2" type="ORF">TrRE_jg2221</name>
</gene>
<dbReference type="AlphaFoldDB" id="A0A9W6ZU65"/>
<accession>A0A9W6ZU65</accession>
<dbReference type="OrthoDB" id="194165at2759"/>
<keyword evidence="1" id="KW-0677">Repeat</keyword>
<keyword evidence="3" id="KW-1185">Reference proteome</keyword>
<name>A0A9W6ZU65_9STRA</name>
<evidence type="ECO:0000256" key="1">
    <source>
        <dbReference type="ARBA" id="ARBA00022737"/>
    </source>
</evidence>
<proteinExistence type="predicted"/>
<evidence type="ECO:0000313" key="3">
    <source>
        <dbReference type="Proteomes" id="UP001165082"/>
    </source>
</evidence>
<dbReference type="PANTHER" id="PTHR43215:SF14">
    <property type="entry name" value="RADIAL SPOKE HEAD 1 HOMOLOG"/>
    <property type="match status" value="1"/>
</dbReference>
<evidence type="ECO:0008006" key="4">
    <source>
        <dbReference type="Google" id="ProtNLM"/>
    </source>
</evidence>
<dbReference type="SUPFAM" id="SSF82185">
    <property type="entry name" value="Histone H3 K4-specific methyltransferase SET7/9 N-terminal domain"/>
    <property type="match status" value="1"/>
</dbReference>
<dbReference type="Pfam" id="PF02493">
    <property type="entry name" value="MORN"/>
    <property type="match status" value="5"/>
</dbReference>